<accession>A0A9P8Y7G3</accession>
<dbReference type="InterPro" id="IPR045518">
    <property type="entry name" value="2EXR"/>
</dbReference>
<dbReference type="RefSeq" id="XP_046014417.1">
    <property type="nucleotide sequence ID" value="XM_046162549.1"/>
</dbReference>
<keyword evidence="4" id="KW-1185">Reference proteome</keyword>
<sequence>MDHQNGTSGKRWPTAISAKASRLVRRIRKLTDFERENRALDSSGSLVDDSDKRKHPTRPATLKKSSRAARSLSAGILDIQIVQGHHGPLSAQTSPKTTGLVSQYSNTGVQANLPSPTSAIRRYSSSTLSDTDSTSASSSSSDYWPPLEDYNGEYPKLNFGNSVDIGEWTLPSGAPPEVVSHAAEDPYPPASFHPFARLPVELRLKIWRLHLMRPRIVRVSTLDFVKKIHFTPNSLDNRASNIQWYSTNRLPLLARVNREARDETLRFYRIHLSAGMMRRAFSFGPVYLNPEWDIILLNCSHEGTPMDVLLNDIMAYDPRGIGAIHLASYCDPALWDNTLLPGCAALSVSAANLRSYTEVIYAGWSSRVDVFPILRLGQGYLQESVEVSEDKFKSFMRQSQRNVSWGKSKRLRDRLSKVFPENLAASLTIQSLYTRTVVTPRSKPAAVSLATEKRGAGLIIWDKEGSLRGTGVTGDGGDDATGGIADEDEDEDDG</sequence>
<dbReference type="Pfam" id="PF20150">
    <property type="entry name" value="2EXR"/>
    <property type="match status" value="1"/>
</dbReference>
<feature type="compositionally biased region" description="Acidic residues" evidence="1">
    <location>
        <begin position="485"/>
        <end position="494"/>
    </location>
</feature>
<protein>
    <recommendedName>
        <fullName evidence="2">2EXR domain-containing protein</fullName>
    </recommendedName>
</protein>
<name>A0A9P8Y7G3_9PEZI</name>
<evidence type="ECO:0000259" key="2">
    <source>
        <dbReference type="Pfam" id="PF20150"/>
    </source>
</evidence>
<dbReference type="OrthoDB" id="3469466at2759"/>
<feature type="region of interest" description="Disordered" evidence="1">
    <location>
        <begin position="35"/>
        <end position="67"/>
    </location>
</feature>
<feature type="domain" description="2EXR" evidence="2">
    <location>
        <begin position="192"/>
        <end position="295"/>
    </location>
</feature>
<feature type="compositionally biased region" description="Low complexity" evidence="1">
    <location>
        <begin position="124"/>
        <end position="142"/>
    </location>
</feature>
<comment type="caution">
    <text evidence="3">The sequence shown here is derived from an EMBL/GenBank/DDBJ whole genome shotgun (WGS) entry which is preliminary data.</text>
</comment>
<dbReference type="EMBL" id="JAGTJQ010000004">
    <property type="protein sequence ID" value="KAH7033585.1"/>
    <property type="molecule type" value="Genomic_DNA"/>
</dbReference>
<organism evidence="3 4">
    <name type="scientific">Microdochium trichocladiopsis</name>
    <dbReference type="NCBI Taxonomy" id="1682393"/>
    <lineage>
        <taxon>Eukaryota</taxon>
        <taxon>Fungi</taxon>
        <taxon>Dikarya</taxon>
        <taxon>Ascomycota</taxon>
        <taxon>Pezizomycotina</taxon>
        <taxon>Sordariomycetes</taxon>
        <taxon>Xylariomycetidae</taxon>
        <taxon>Xylariales</taxon>
        <taxon>Microdochiaceae</taxon>
        <taxon>Microdochium</taxon>
    </lineage>
</organism>
<proteinExistence type="predicted"/>
<evidence type="ECO:0000313" key="4">
    <source>
        <dbReference type="Proteomes" id="UP000756346"/>
    </source>
</evidence>
<evidence type="ECO:0000256" key="1">
    <source>
        <dbReference type="SAM" id="MobiDB-lite"/>
    </source>
</evidence>
<dbReference type="Proteomes" id="UP000756346">
    <property type="component" value="Unassembled WGS sequence"/>
</dbReference>
<gene>
    <name evidence="3" type="ORF">B0I36DRAFT_430773</name>
</gene>
<dbReference type="PANTHER" id="PTHR35910:SF1">
    <property type="entry name" value="2EXR DOMAIN-CONTAINING PROTEIN"/>
    <property type="match status" value="1"/>
</dbReference>
<evidence type="ECO:0000313" key="3">
    <source>
        <dbReference type="EMBL" id="KAH7033585.1"/>
    </source>
</evidence>
<feature type="region of interest" description="Disordered" evidence="1">
    <location>
        <begin position="467"/>
        <end position="494"/>
    </location>
</feature>
<dbReference type="PANTHER" id="PTHR35910">
    <property type="entry name" value="2EXR DOMAIN-CONTAINING PROTEIN"/>
    <property type="match status" value="1"/>
</dbReference>
<feature type="region of interest" description="Disordered" evidence="1">
    <location>
        <begin position="123"/>
        <end position="144"/>
    </location>
</feature>
<dbReference type="AlphaFoldDB" id="A0A9P8Y7G3"/>
<reference evidence="3" key="1">
    <citation type="journal article" date="2021" name="Nat. Commun.">
        <title>Genetic determinants of endophytism in the Arabidopsis root mycobiome.</title>
        <authorList>
            <person name="Mesny F."/>
            <person name="Miyauchi S."/>
            <person name="Thiergart T."/>
            <person name="Pickel B."/>
            <person name="Atanasova L."/>
            <person name="Karlsson M."/>
            <person name="Huettel B."/>
            <person name="Barry K.W."/>
            <person name="Haridas S."/>
            <person name="Chen C."/>
            <person name="Bauer D."/>
            <person name="Andreopoulos W."/>
            <person name="Pangilinan J."/>
            <person name="LaButti K."/>
            <person name="Riley R."/>
            <person name="Lipzen A."/>
            <person name="Clum A."/>
            <person name="Drula E."/>
            <person name="Henrissat B."/>
            <person name="Kohler A."/>
            <person name="Grigoriev I.V."/>
            <person name="Martin F.M."/>
            <person name="Hacquard S."/>
        </authorList>
    </citation>
    <scope>NUCLEOTIDE SEQUENCE</scope>
    <source>
        <strain evidence="3">MPI-CAGE-CH-0230</strain>
    </source>
</reference>
<dbReference type="GeneID" id="70192095"/>